<dbReference type="OrthoDB" id="3189065at2"/>
<feature type="region of interest" description="Disordered" evidence="5">
    <location>
        <begin position="432"/>
        <end position="451"/>
    </location>
</feature>
<evidence type="ECO:0000313" key="8">
    <source>
        <dbReference type="Proteomes" id="UP000316747"/>
    </source>
</evidence>
<evidence type="ECO:0000256" key="3">
    <source>
        <dbReference type="ARBA" id="ARBA00022801"/>
    </source>
</evidence>
<gene>
    <name evidence="7" type="ORF">FBY41_3855</name>
</gene>
<dbReference type="GO" id="GO:0008270">
    <property type="term" value="F:zinc ion binding"/>
    <property type="evidence" value="ECO:0007669"/>
    <property type="project" value="TreeGrafter"/>
</dbReference>
<dbReference type="Gene3D" id="3.20.20.140">
    <property type="entry name" value="Metal-dependent hydrolases"/>
    <property type="match status" value="1"/>
</dbReference>
<feature type="domain" description="Amidohydrolase-related" evidence="6">
    <location>
        <begin position="61"/>
        <end position="432"/>
    </location>
</feature>
<organism evidence="7 8">
    <name type="scientific">Humibacillus xanthopallidus</name>
    <dbReference type="NCBI Taxonomy" id="412689"/>
    <lineage>
        <taxon>Bacteria</taxon>
        <taxon>Bacillati</taxon>
        <taxon>Actinomycetota</taxon>
        <taxon>Actinomycetes</taxon>
        <taxon>Micrococcales</taxon>
        <taxon>Intrasporangiaceae</taxon>
        <taxon>Humibacillus</taxon>
    </lineage>
</organism>
<keyword evidence="3" id="KW-0378">Hydrolase</keyword>
<protein>
    <submittedName>
        <fullName evidence="7">Guanine deaminase</fullName>
    </submittedName>
</protein>
<feature type="compositionally biased region" description="Basic and acidic residues" evidence="5">
    <location>
        <begin position="433"/>
        <end position="451"/>
    </location>
</feature>
<dbReference type="SUPFAM" id="SSF51556">
    <property type="entry name" value="Metallo-dependent hydrolases"/>
    <property type="match status" value="1"/>
</dbReference>
<accession>A0A543HJJ8</accession>
<dbReference type="EMBL" id="VFPM01000003">
    <property type="protein sequence ID" value="TQM58487.1"/>
    <property type="molecule type" value="Genomic_DNA"/>
</dbReference>
<evidence type="ECO:0000256" key="5">
    <source>
        <dbReference type="SAM" id="MobiDB-lite"/>
    </source>
</evidence>
<dbReference type="InterPro" id="IPR051607">
    <property type="entry name" value="Metallo-dep_hydrolases"/>
</dbReference>
<evidence type="ECO:0000256" key="4">
    <source>
        <dbReference type="ARBA" id="ARBA00022833"/>
    </source>
</evidence>
<comment type="caution">
    <text evidence="7">The sequence shown here is derived from an EMBL/GenBank/DDBJ whole genome shotgun (WGS) entry which is preliminary data.</text>
</comment>
<dbReference type="SUPFAM" id="SSF51338">
    <property type="entry name" value="Composite domain of metallo-dependent hydrolases"/>
    <property type="match status" value="1"/>
</dbReference>
<dbReference type="GO" id="GO:0046098">
    <property type="term" value="P:guanine metabolic process"/>
    <property type="evidence" value="ECO:0007669"/>
    <property type="project" value="TreeGrafter"/>
</dbReference>
<proteinExistence type="predicted"/>
<dbReference type="PANTHER" id="PTHR11271:SF6">
    <property type="entry name" value="GUANINE DEAMINASE"/>
    <property type="match status" value="1"/>
</dbReference>
<evidence type="ECO:0000259" key="6">
    <source>
        <dbReference type="Pfam" id="PF01979"/>
    </source>
</evidence>
<reference evidence="7 8" key="1">
    <citation type="submission" date="2019-06" db="EMBL/GenBank/DDBJ databases">
        <title>Genome sequencing of plant associated microbes to promote plant fitness in Sorghum bicolor and Oryza sativa.</title>
        <authorList>
            <person name="Coleman-Derr D."/>
        </authorList>
    </citation>
    <scope>NUCLEOTIDE SEQUENCE [LARGE SCALE GENOMIC DNA]</scope>
    <source>
        <strain evidence="7 8">KV-663</strain>
    </source>
</reference>
<keyword evidence="8" id="KW-1185">Reference proteome</keyword>
<dbReference type="InterPro" id="IPR006680">
    <property type="entry name" value="Amidohydro-rel"/>
</dbReference>
<dbReference type="InterPro" id="IPR032466">
    <property type="entry name" value="Metal_Hydrolase"/>
</dbReference>
<evidence type="ECO:0000256" key="1">
    <source>
        <dbReference type="ARBA" id="ARBA00001947"/>
    </source>
</evidence>
<keyword evidence="2" id="KW-0479">Metal-binding</keyword>
<keyword evidence="4" id="KW-0862">Zinc</keyword>
<dbReference type="Pfam" id="PF01979">
    <property type="entry name" value="Amidohydro_1"/>
    <property type="match status" value="1"/>
</dbReference>
<dbReference type="AlphaFoldDB" id="A0A543HJJ8"/>
<dbReference type="PANTHER" id="PTHR11271">
    <property type="entry name" value="GUANINE DEAMINASE"/>
    <property type="match status" value="1"/>
</dbReference>
<sequence length="451" mass="47449">MTIVRGTFLDTPTGESAVGAELRVATDAALRVVEGTIVERGSWAELSGRHADDVLDLREGLVLPGLVDTHVHYPQVRVIGGLGLPLLEWLDAVALPEEARLASTDHARAVATEFVSGLAASGTTTALVFGAHFASAVDVLFEEVERVGLRVTAGLVVSDRGLPEPLLTTPERAYDESIALARRWHRPVSPGRAGRTRYAVTPRFSYGASDELLESCQAVLKDVPGSRFTSHVNESQAEIASVATLFPDAIDYVDTYDRHGVIGPSSVLAHDVHPTDRELRVLAGQGATVAHCPTSNAALGSGPFPLGDHVRHGVRVSLGSDVGAGTGFSLFKEGLQAYFTQQLLGDAGQPLAPADLLHLVTRSGALALGLDGEVGDLSVGKAFDALWLRPSATSPLALALRHAGSATEAVARVFALAGPADVAGVWVAGHPVMGEHDTPEHDTHERGTRRP</sequence>
<dbReference type="GO" id="GO:0005829">
    <property type="term" value="C:cytosol"/>
    <property type="evidence" value="ECO:0007669"/>
    <property type="project" value="TreeGrafter"/>
</dbReference>
<dbReference type="GO" id="GO:0008892">
    <property type="term" value="F:guanine deaminase activity"/>
    <property type="evidence" value="ECO:0007669"/>
    <property type="project" value="TreeGrafter"/>
</dbReference>
<dbReference type="Proteomes" id="UP000316747">
    <property type="component" value="Unassembled WGS sequence"/>
</dbReference>
<evidence type="ECO:0000313" key="7">
    <source>
        <dbReference type="EMBL" id="TQM58487.1"/>
    </source>
</evidence>
<name>A0A543HJJ8_9MICO</name>
<dbReference type="Gene3D" id="2.30.40.10">
    <property type="entry name" value="Urease, subunit C, domain 1"/>
    <property type="match status" value="1"/>
</dbReference>
<evidence type="ECO:0000256" key="2">
    <source>
        <dbReference type="ARBA" id="ARBA00022723"/>
    </source>
</evidence>
<comment type="cofactor">
    <cofactor evidence="1">
        <name>Zn(2+)</name>
        <dbReference type="ChEBI" id="CHEBI:29105"/>
    </cofactor>
</comment>
<dbReference type="InterPro" id="IPR011059">
    <property type="entry name" value="Metal-dep_hydrolase_composite"/>
</dbReference>
<dbReference type="RefSeq" id="WP_141845962.1">
    <property type="nucleotide sequence ID" value="NZ_VFPM01000003.1"/>
</dbReference>
<dbReference type="NCBIfam" id="NF006679">
    <property type="entry name" value="PRK09228.1"/>
    <property type="match status" value="1"/>
</dbReference>